<evidence type="ECO:0000313" key="3">
    <source>
        <dbReference type="EMBL" id="ORY73639.1"/>
    </source>
</evidence>
<dbReference type="InParanoid" id="A0A1Y2EQ12"/>
<dbReference type="GO" id="GO:0005737">
    <property type="term" value="C:cytoplasm"/>
    <property type="evidence" value="ECO:0007669"/>
    <property type="project" value="TreeGrafter"/>
</dbReference>
<sequence>MEDGTALQKQPEEQEEIKFGGMLPGDAMDEDTTEDSAADDSQPEASTSTAAAAAPPPASVPSPAAPARIITLTSTSPDGLRTRTFHAKYYKPVLTDAPLKAAMDLPESYFSPTPSELQTAFAGQVKKREQLVDGPLLTRKLREKEEMEKSRERAGRWPQTRIRIRFNDRSQLEGVFPSTDKLIHIYEFVKLALAPEHQSKPFILYQTPPRQEYIKGDSKYKGKSLIDLQLTPSSVFYIKFSSPSDEALNQLPTPPLLPALLDAAADFPLPPPFDPTASNPPTPPTGEPKSKSQKLGFGGSAGKVTPSWLKIGKTGKK</sequence>
<evidence type="ECO:0000313" key="4">
    <source>
        <dbReference type="Proteomes" id="UP000193467"/>
    </source>
</evidence>
<dbReference type="Proteomes" id="UP000193467">
    <property type="component" value="Unassembled WGS sequence"/>
</dbReference>
<dbReference type="InterPro" id="IPR029071">
    <property type="entry name" value="Ubiquitin-like_domsf"/>
</dbReference>
<evidence type="ECO:0000259" key="2">
    <source>
        <dbReference type="PROSITE" id="PS50033"/>
    </source>
</evidence>
<dbReference type="PROSITE" id="PS50033">
    <property type="entry name" value="UBX"/>
    <property type="match status" value="1"/>
</dbReference>
<dbReference type="STRING" id="106004.A0A1Y2EQ12"/>
<protein>
    <recommendedName>
        <fullName evidence="2">UBX domain-containing protein</fullName>
    </recommendedName>
</protein>
<keyword evidence="4" id="KW-1185">Reference proteome</keyword>
<name>A0A1Y2EQ12_9BASI</name>
<feature type="compositionally biased region" description="Pro residues" evidence="1">
    <location>
        <begin position="54"/>
        <end position="64"/>
    </location>
</feature>
<feature type="region of interest" description="Disordered" evidence="1">
    <location>
        <begin position="270"/>
        <end position="317"/>
    </location>
</feature>
<comment type="caution">
    <text evidence="3">The sequence shown here is derived from an EMBL/GenBank/DDBJ whole genome shotgun (WGS) entry which is preliminary data.</text>
</comment>
<organism evidence="3 4">
    <name type="scientific">Leucosporidium creatinivorum</name>
    <dbReference type="NCBI Taxonomy" id="106004"/>
    <lineage>
        <taxon>Eukaryota</taxon>
        <taxon>Fungi</taxon>
        <taxon>Dikarya</taxon>
        <taxon>Basidiomycota</taxon>
        <taxon>Pucciniomycotina</taxon>
        <taxon>Microbotryomycetes</taxon>
        <taxon>Leucosporidiales</taxon>
        <taxon>Leucosporidium</taxon>
    </lineage>
</organism>
<dbReference type="GO" id="GO:0006886">
    <property type="term" value="P:intracellular protein transport"/>
    <property type="evidence" value="ECO:0007669"/>
    <property type="project" value="TreeGrafter"/>
</dbReference>
<feature type="compositionally biased region" description="Acidic residues" evidence="1">
    <location>
        <begin position="27"/>
        <end position="42"/>
    </location>
</feature>
<dbReference type="PANTHER" id="PTHR46467:SF1">
    <property type="entry name" value="TETHER CONTAINING UBX DOMAIN FOR GLUT4"/>
    <property type="match status" value="1"/>
</dbReference>
<dbReference type="AlphaFoldDB" id="A0A1Y2EQ12"/>
<proteinExistence type="predicted"/>
<gene>
    <name evidence="3" type="ORF">BCR35DRAFT_281562</name>
</gene>
<feature type="domain" description="UBX" evidence="2">
    <location>
        <begin position="155"/>
        <end position="238"/>
    </location>
</feature>
<dbReference type="OrthoDB" id="440781at2759"/>
<dbReference type="Pfam" id="PF00789">
    <property type="entry name" value="UBX"/>
    <property type="match status" value="1"/>
</dbReference>
<reference evidence="3 4" key="1">
    <citation type="submission" date="2016-07" db="EMBL/GenBank/DDBJ databases">
        <title>Pervasive Adenine N6-methylation of Active Genes in Fungi.</title>
        <authorList>
            <consortium name="DOE Joint Genome Institute"/>
            <person name="Mondo S.J."/>
            <person name="Dannebaum R.O."/>
            <person name="Kuo R.C."/>
            <person name="Labutti K."/>
            <person name="Haridas S."/>
            <person name="Kuo A."/>
            <person name="Salamov A."/>
            <person name="Ahrendt S.R."/>
            <person name="Lipzen A."/>
            <person name="Sullivan W."/>
            <person name="Andreopoulos W.B."/>
            <person name="Clum A."/>
            <person name="Lindquist E."/>
            <person name="Daum C."/>
            <person name="Ramamoorthy G.K."/>
            <person name="Gryganskyi A."/>
            <person name="Culley D."/>
            <person name="Magnuson J.K."/>
            <person name="James T.Y."/>
            <person name="O'Malley M.A."/>
            <person name="Stajich J.E."/>
            <person name="Spatafora J.W."/>
            <person name="Visel A."/>
            <person name="Grigoriev I.V."/>
        </authorList>
    </citation>
    <scope>NUCLEOTIDE SEQUENCE [LARGE SCALE GENOMIC DNA]</scope>
    <source>
        <strain evidence="3 4">62-1032</strain>
    </source>
</reference>
<feature type="region of interest" description="Disordered" evidence="1">
    <location>
        <begin position="1"/>
        <end position="77"/>
    </location>
</feature>
<dbReference type="SMART" id="SM00166">
    <property type="entry name" value="UBX"/>
    <property type="match status" value="1"/>
</dbReference>
<dbReference type="Gene3D" id="3.10.20.90">
    <property type="entry name" value="Phosphatidylinositol 3-kinase Catalytic Subunit, Chain A, domain 1"/>
    <property type="match status" value="1"/>
</dbReference>
<dbReference type="InterPro" id="IPR001012">
    <property type="entry name" value="UBX_dom"/>
</dbReference>
<accession>A0A1Y2EQ12</accession>
<dbReference type="SUPFAM" id="SSF54236">
    <property type="entry name" value="Ubiquitin-like"/>
    <property type="match status" value="1"/>
</dbReference>
<dbReference type="PANTHER" id="PTHR46467">
    <property type="entry name" value="TETHER CONTAINING UBX DOMAIN FOR GLUT4"/>
    <property type="match status" value="1"/>
</dbReference>
<evidence type="ECO:0000256" key="1">
    <source>
        <dbReference type="SAM" id="MobiDB-lite"/>
    </source>
</evidence>
<dbReference type="GO" id="GO:0012506">
    <property type="term" value="C:vesicle membrane"/>
    <property type="evidence" value="ECO:0007669"/>
    <property type="project" value="TreeGrafter"/>
</dbReference>
<feature type="compositionally biased region" description="Pro residues" evidence="1">
    <location>
        <begin position="270"/>
        <end position="286"/>
    </location>
</feature>
<dbReference type="EMBL" id="MCGR01000045">
    <property type="protein sequence ID" value="ORY73639.1"/>
    <property type="molecule type" value="Genomic_DNA"/>
</dbReference>
<dbReference type="GO" id="GO:0005634">
    <property type="term" value="C:nucleus"/>
    <property type="evidence" value="ECO:0007669"/>
    <property type="project" value="TreeGrafter"/>
</dbReference>